<evidence type="ECO:0000313" key="1">
    <source>
        <dbReference type="EMBL" id="PPE05296.1"/>
    </source>
</evidence>
<gene>
    <name evidence="1" type="ORF">HCUR_00349</name>
</gene>
<dbReference type="AlphaFoldDB" id="A0A2S5RD97"/>
<organism evidence="1 2">
    <name type="scientific">Holospora curviuscula</name>
    <dbReference type="NCBI Taxonomy" id="1082868"/>
    <lineage>
        <taxon>Bacteria</taxon>
        <taxon>Pseudomonadati</taxon>
        <taxon>Pseudomonadota</taxon>
        <taxon>Alphaproteobacteria</taxon>
        <taxon>Holosporales</taxon>
        <taxon>Holosporaceae</taxon>
        <taxon>Holospora</taxon>
    </lineage>
</organism>
<dbReference type="Proteomes" id="UP000239425">
    <property type="component" value="Unassembled WGS sequence"/>
</dbReference>
<proteinExistence type="predicted"/>
<accession>A0A2S5RD97</accession>
<dbReference type="OrthoDB" id="32553at2"/>
<protein>
    <submittedName>
        <fullName evidence="1">Uncharacterized protein</fullName>
    </submittedName>
</protein>
<dbReference type="RefSeq" id="WP_104206475.1">
    <property type="nucleotide sequence ID" value="NZ_PHHC01000072.1"/>
</dbReference>
<dbReference type="EMBL" id="PHHC01000072">
    <property type="protein sequence ID" value="PPE05296.1"/>
    <property type="molecule type" value="Genomic_DNA"/>
</dbReference>
<name>A0A2S5RD97_9PROT</name>
<comment type="caution">
    <text evidence="1">The sequence shown here is derived from an EMBL/GenBank/DDBJ whole genome shotgun (WGS) entry which is preliminary data.</text>
</comment>
<keyword evidence="2" id="KW-1185">Reference proteome</keyword>
<reference evidence="1 2" key="1">
    <citation type="submission" date="2017-11" db="EMBL/GenBank/DDBJ databases">
        <title>Comparative genomic analysis of Holospora spp., intranuclear symbionts of paramecia.</title>
        <authorList>
            <person name="Garushyants S.K."/>
            <person name="Beliavskaya A."/>
            <person name="Malko D.B."/>
            <person name="Logacheva M.D."/>
            <person name="Rautian M.S."/>
            <person name="Gelfand M.S."/>
        </authorList>
    </citation>
    <scope>NUCLEOTIDE SEQUENCE [LARGE SCALE GENOMIC DNA]</scope>
    <source>
        <strain evidence="2">02AZ16</strain>
    </source>
</reference>
<sequence length="75" mass="8808">MDQSYDADDIVYYAGSDNAIIPSRSMRKNSREFDADLYTERTLVERMVNTLTHFRRISPKEDTLVHAFFLSFILL</sequence>
<evidence type="ECO:0000313" key="2">
    <source>
        <dbReference type="Proteomes" id="UP000239425"/>
    </source>
</evidence>